<organism evidence="1">
    <name type="scientific">mine drainage metagenome</name>
    <dbReference type="NCBI Taxonomy" id="410659"/>
    <lineage>
        <taxon>unclassified sequences</taxon>
        <taxon>metagenomes</taxon>
        <taxon>ecological metagenomes</taxon>
    </lineage>
</organism>
<accession>A0A1J5QZJ6</accession>
<protein>
    <submittedName>
        <fullName evidence="1">Uncharacterized protein</fullName>
    </submittedName>
</protein>
<proteinExistence type="predicted"/>
<name>A0A1J5QZJ6_9ZZZZ</name>
<sequence length="237" mass="25779">MRMGRATGGGTITLAVLLLAVAGQLAFQYAHRHLREAYVVLPAPPSALSLSASAFGDRQALFRLLGFEVQNFGDTGGHFTPLRDYDYGRLVQWLKLLDGLDSRSDYTLALAGLLFGQAPEPHRDAIIAAYMRDRAMQDPVKNWRWLAYAVFIARHRAKDIPLALSIAGDLTGLRSAAVPVWARQLQAFTLASAGDDEAARDLMGAILASEVGASPEERQFMKSFIQTHGRPAAGTGR</sequence>
<gene>
    <name evidence="1" type="ORF">GALL_289580</name>
</gene>
<dbReference type="EMBL" id="MLJW01000342">
    <property type="protein sequence ID" value="OIQ89137.1"/>
    <property type="molecule type" value="Genomic_DNA"/>
</dbReference>
<evidence type="ECO:0000313" key="1">
    <source>
        <dbReference type="EMBL" id="OIQ89137.1"/>
    </source>
</evidence>
<comment type="caution">
    <text evidence="1">The sequence shown here is derived from an EMBL/GenBank/DDBJ whole genome shotgun (WGS) entry which is preliminary data.</text>
</comment>
<dbReference type="AlphaFoldDB" id="A0A1J5QZJ6"/>
<reference evidence="1" key="1">
    <citation type="submission" date="2016-10" db="EMBL/GenBank/DDBJ databases">
        <title>Sequence of Gallionella enrichment culture.</title>
        <authorList>
            <person name="Poehlein A."/>
            <person name="Muehling M."/>
            <person name="Daniel R."/>
        </authorList>
    </citation>
    <scope>NUCLEOTIDE SEQUENCE</scope>
</reference>